<comment type="caution">
    <text evidence="1">The sequence shown here is derived from an EMBL/GenBank/DDBJ whole genome shotgun (WGS) entry which is preliminary data.</text>
</comment>
<protein>
    <submittedName>
        <fullName evidence="1">Uncharacterized protein</fullName>
    </submittedName>
</protein>
<dbReference type="EMBL" id="AHOQ02000038">
    <property type="protein sequence ID" value="EMO44491.1"/>
    <property type="molecule type" value="Genomic_DNA"/>
</dbReference>
<proteinExistence type="predicted"/>
<accession>M6UNZ6</accession>
<name>M6UNZ6_9LEPT</name>
<gene>
    <name evidence="1" type="ORF">LEP1GSC187_0276</name>
</gene>
<reference evidence="1 2" key="1">
    <citation type="submission" date="2013-01" db="EMBL/GenBank/DDBJ databases">
        <authorList>
            <person name="Harkins D.M."/>
            <person name="Durkin A.S."/>
            <person name="Brinkac L.M."/>
            <person name="Haft D.H."/>
            <person name="Selengut J.D."/>
            <person name="Sanka R."/>
            <person name="DePew J."/>
            <person name="Purushe J."/>
            <person name="Matthias M.A."/>
            <person name="Vinetz J.M."/>
            <person name="Sutton G.G."/>
            <person name="Nierman W.C."/>
            <person name="Fouts D.E."/>
        </authorList>
    </citation>
    <scope>NUCLEOTIDE SEQUENCE [LARGE SCALE GENOMIC DNA]</scope>
    <source>
        <strain evidence="1 2">ZUN179</strain>
    </source>
</reference>
<dbReference type="AlphaFoldDB" id="M6UNZ6"/>
<evidence type="ECO:0000313" key="1">
    <source>
        <dbReference type="EMBL" id="EMO44491.1"/>
    </source>
</evidence>
<organism evidence="1 2">
    <name type="scientific">Leptospira santarosai str. ZUN179</name>
    <dbReference type="NCBI Taxonomy" id="1049985"/>
    <lineage>
        <taxon>Bacteria</taxon>
        <taxon>Pseudomonadati</taxon>
        <taxon>Spirochaetota</taxon>
        <taxon>Spirochaetia</taxon>
        <taxon>Leptospirales</taxon>
        <taxon>Leptospiraceae</taxon>
        <taxon>Leptospira</taxon>
    </lineage>
</organism>
<sequence>MTNEEFSNYIDHIQNQYDAGKLFVKPPKEKTSNRRLSKA</sequence>
<dbReference type="Proteomes" id="UP000012160">
    <property type="component" value="Unassembled WGS sequence"/>
</dbReference>
<evidence type="ECO:0000313" key="2">
    <source>
        <dbReference type="Proteomes" id="UP000012160"/>
    </source>
</evidence>